<organism evidence="2 3">
    <name type="scientific">Candidatus Erysipelatoclostridium merdavium</name>
    <dbReference type="NCBI Taxonomy" id="2838566"/>
    <lineage>
        <taxon>Bacteria</taxon>
        <taxon>Bacillati</taxon>
        <taxon>Bacillota</taxon>
        <taxon>Erysipelotrichia</taxon>
        <taxon>Erysipelotrichales</taxon>
        <taxon>Erysipelotrichales incertae sedis</taxon>
    </lineage>
</organism>
<evidence type="ECO:0000256" key="1">
    <source>
        <dbReference type="SAM" id="Coils"/>
    </source>
</evidence>
<reference evidence="2" key="2">
    <citation type="submission" date="2021-04" db="EMBL/GenBank/DDBJ databases">
        <authorList>
            <person name="Gilroy R."/>
        </authorList>
    </citation>
    <scope>NUCLEOTIDE SEQUENCE</scope>
    <source>
        <strain evidence="2">ChiGjej1B1-14440</strain>
    </source>
</reference>
<dbReference type="AlphaFoldDB" id="A0A9D1XN40"/>
<evidence type="ECO:0000313" key="3">
    <source>
        <dbReference type="Proteomes" id="UP000886724"/>
    </source>
</evidence>
<keyword evidence="1" id="KW-0175">Coiled coil</keyword>
<feature type="coiled-coil region" evidence="1">
    <location>
        <begin position="533"/>
        <end position="564"/>
    </location>
</feature>
<reference evidence="2" key="1">
    <citation type="journal article" date="2021" name="PeerJ">
        <title>Extensive microbial diversity within the chicken gut microbiome revealed by metagenomics and culture.</title>
        <authorList>
            <person name="Gilroy R."/>
            <person name="Ravi A."/>
            <person name="Getino M."/>
            <person name="Pursley I."/>
            <person name="Horton D.L."/>
            <person name="Alikhan N.F."/>
            <person name="Baker D."/>
            <person name="Gharbi K."/>
            <person name="Hall N."/>
            <person name="Watson M."/>
            <person name="Adriaenssens E.M."/>
            <person name="Foster-Nyarko E."/>
            <person name="Jarju S."/>
            <person name="Secka A."/>
            <person name="Antonio M."/>
            <person name="Oren A."/>
            <person name="Chaudhuri R.R."/>
            <person name="La Ragione R."/>
            <person name="Hildebrand F."/>
            <person name="Pallen M.J."/>
        </authorList>
    </citation>
    <scope>NUCLEOTIDE SEQUENCE</scope>
    <source>
        <strain evidence="2">ChiGjej1B1-14440</strain>
    </source>
</reference>
<gene>
    <name evidence="2" type="ORF">H9980_08990</name>
</gene>
<name>A0A9D1XN40_9FIRM</name>
<sequence>MDSSEENSYKLIAFINRLKESYSNRNLNINSYNIHKNDRYDDDIALFRTIFDRDSYIEDISHLPTSDITGFTLKDTNGLKVQFEKRRTENYFDYEITIIGIFDNYNLNILDEIGLDINLDDTKYLKNFFEDMIEEQLYFSIYGGEICRFYLNDSDYITATTDSGSLEVFYGADGKDELKRLDIDMVPTFIEENYDLEKKIGGKINKALKFDLFKDTDELIRQLKKYRNNYDGEQILRLINEKNIKNKELINYAVEDMLDEKGFYSNIPERIDTSFIEKDYYLNDIIMHDYQIMKEKISKFDNKMIEKGFKFATEIDENNYNYDTPKSNIALIINKQKGNSGKIFKTILGNLCCRYDYELFRNYYSRKQHQMMIINEDVSHDIKCNYINDYFKQYVEVKEGKLENFLFAPYYLNRYIIPEIKNIALNIGKMLENDTFKERFSKEYGIEIVYSIKRKCEYLVSNDFGDGEISFPELKAFMNDGIKVARKVTEIKNDVIGSCNDLKFALMDLKDDTEKEIKLCEVEIKRIFFKRNKIQYYDRIKELKINLEKQQDDTERRIKDLKDIKKDCFFGEITSEYFRLFPQYYRTYMSLNFVETPITCLITRDHTGIDRFKLDFKNNKWCAIDSYYGNVISCNLIDYATHAMNNDFDSISDDDSQAVVIRNYYDKASKCCNIDELITLIKTEYDKNFDNEKNLKLEKY</sequence>
<dbReference type="Proteomes" id="UP000886724">
    <property type="component" value="Unassembled WGS sequence"/>
</dbReference>
<proteinExistence type="predicted"/>
<evidence type="ECO:0000313" key="2">
    <source>
        <dbReference type="EMBL" id="HIX82087.1"/>
    </source>
</evidence>
<protein>
    <submittedName>
        <fullName evidence="2">Uncharacterized protein</fullName>
    </submittedName>
</protein>
<dbReference type="EMBL" id="DXET01000200">
    <property type="protein sequence ID" value="HIX82087.1"/>
    <property type="molecule type" value="Genomic_DNA"/>
</dbReference>
<accession>A0A9D1XN40</accession>
<comment type="caution">
    <text evidence="2">The sequence shown here is derived from an EMBL/GenBank/DDBJ whole genome shotgun (WGS) entry which is preliminary data.</text>
</comment>